<evidence type="ECO:0000256" key="4">
    <source>
        <dbReference type="PROSITE-ProRule" id="PRU00706"/>
    </source>
</evidence>
<proteinExistence type="inferred from homology"/>
<evidence type="ECO:0000256" key="3">
    <source>
        <dbReference type="ARBA" id="ARBA00022777"/>
    </source>
</evidence>
<keyword evidence="8" id="KW-1185">Reference proteome</keyword>
<keyword evidence="2" id="KW-0808">Transferase</keyword>
<sequence>MSGFTYQLMFLLLLVSVSLSPVRCLGNGVSSEERTLAMIKPDGVSGNYTDEIKRIVVEASFNIVKEMLTQLDKDTASAFYDEHSSRSFFPDLVTYMTSGPVLVMVLEKRNAVSDWRGLIGPTDAQRAKISHPHRFDIYPKTLSFYGLLDSLVFLDFANSNVRLRCGYSRKLCHLKSFSDLL</sequence>
<dbReference type="PROSITE" id="PS51374">
    <property type="entry name" value="NDPK_LIKE"/>
    <property type="match status" value="1"/>
</dbReference>
<comment type="similarity">
    <text evidence="1 4">Belongs to the NDK family.</text>
</comment>
<keyword evidence="3 7" id="KW-0418">Kinase</keyword>
<name>A0A8T2CID0_ARASU</name>
<dbReference type="PANTHER" id="PTHR46161">
    <property type="entry name" value="NUCLEOSIDE DIPHOSPHATE KINASE"/>
    <property type="match status" value="1"/>
</dbReference>
<evidence type="ECO:0000256" key="5">
    <source>
        <dbReference type="SAM" id="SignalP"/>
    </source>
</evidence>
<evidence type="ECO:0000259" key="6">
    <source>
        <dbReference type="SMART" id="SM00562"/>
    </source>
</evidence>
<feature type="signal peptide" evidence="5">
    <location>
        <begin position="1"/>
        <end position="24"/>
    </location>
</feature>
<dbReference type="AlphaFoldDB" id="A0A8T2CID0"/>
<keyword evidence="5" id="KW-0732">Signal</keyword>
<dbReference type="Pfam" id="PF00334">
    <property type="entry name" value="NDK"/>
    <property type="match status" value="1"/>
</dbReference>
<evidence type="ECO:0000313" key="7">
    <source>
        <dbReference type="EMBL" id="KAG7597363.1"/>
    </source>
</evidence>
<dbReference type="PANTHER" id="PTHR46161:SF3">
    <property type="entry name" value="NUCLEOSIDE DIPHOSPHATE KINASE DDB_G0292928-RELATED"/>
    <property type="match status" value="1"/>
</dbReference>
<organism evidence="7 8">
    <name type="scientific">Arabidopsis suecica</name>
    <name type="common">Swedish thale-cress</name>
    <name type="synonym">Cardaminopsis suecica</name>
    <dbReference type="NCBI Taxonomy" id="45249"/>
    <lineage>
        <taxon>Eukaryota</taxon>
        <taxon>Viridiplantae</taxon>
        <taxon>Streptophyta</taxon>
        <taxon>Embryophyta</taxon>
        <taxon>Tracheophyta</taxon>
        <taxon>Spermatophyta</taxon>
        <taxon>Magnoliopsida</taxon>
        <taxon>eudicotyledons</taxon>
        <taxon>Gunneridae</taxon>
        <taxon>Pentapetalae</taxon>
        <taxon>rosids</taxon>
        <taxon>malvids</taxon>
        <taxon>Brassicales</taxon>
        <taxon>Brassicaceae</taxon>
        <taxon>Camelineae</taxon>
        <taxon>Arabidopsis</taxon>
    </lineage>
</organism>
<dbReference type="EMBL" id="JAEFBJ010000006">
    <property type="protein sequence ID" value="KAG7597363.1"/>
    <property type="molecule type" value="Genomic_DNA"/>
</dbReference>
<dbReference type="Proteomes" id="UP000694251">
    <property type="component" value="Chromosome 6"/>
</dbReference>
<protein>
    <submittedName>
        <fullName evidence="7">Nucleoside diphosphate kinase-like domain superfamily</fullName>
    </submittedName>
</protein>
<feature type="domain" description="Nucleoside diphosphate kinase-like" evidence="6">
    <location>
        <begin position="32"/>
        <end position="139"/>
    </location>
</feature>
<dbReference type="GO" id="GO:0016301">
    <property type="term" value="F:kinase activity"/>
    <property type="evidence" value="ECO:0007669"/>
    <property type="project" value="UniProtKB-KW"/>
</dbReference>
<dbReference type="OrthoDB" id="2162449at2759"/>
<accession>A0A8T2CID0</accession>
<evidence type="ECO:0000313" key="8">
    <source>
        <dbReference type="Proteomes" id="UP000694251"/>
    </source>
</evidence>
<dbReference type="SMART" id="SM00562">
    <property type="entry name" value="NDK"/>
    <property type="match status" value="1"/>
</dbReference>
<comment type="caution">
    <text evidence="7">The sequence shown here is derived from an EMBL/GenBank/DDBJ whole genome shotgun (WGS) entry which is preliminary data.</text>
</comment>
<dbReference type="InterPro" id="IPR034907">
    <property type="entry name" value="NDK-like_dom"/>
</dbReference>
<evidence type="ECO:0000256" key="2">
    <source>
        <dbReference type="ARBA" id="ARBA00022679"/>
    </source>
</evidence>
<feature type="chain" id="PRO_5035797821" evidence="5">
    <location>
        <begin position="25"/>
        <end position="181"/>
    </location>
</feature>
<evidence type="ECO:0000256" key="1">
    <source>
        <dbReference type="ARBA" id="ARBA00008142"/>
    </source>
</evidence>
<reference evidence="7 8" key="1">
    <citation type="submission" date="2020-12" db="EMBL/GenBank/DDBJ databases">
        <title>Concerted genomic and epigenomic changes stabilize Arabidopsis allopolyploids.</title>
        <authorList>
            <person name="Chen Z."/>
        </authorList>
    </citation>
    <scope>NUCLEOTIDE SEQUENCE [LARGE SCALE GENOMIC DNA]</scope>
    <source>
        <strain evidence="7">As9502</strain>
        <tissue evidence="7">Leaf</tissue>
    </source>
</reference>
<gene>
    <name evidence="7" type="ORF">ISN44_As06g017370</name>
</gene>
<comment type="caution">
    <text evidence="4">Lacks conserved residue(s) required for the propagation of feature annotation.</text>
</comment>